<feature type="signal peptide" evidence="1">
    <location>
        <begin position="1"/>
        <end position="26"/>
    </location>
</feature>
<evidence type="ECO:0000256" key="1">
    <source>
        <dbReference type="SAM" id="SignalP"/>
    </source>
</evidence>
<name>A0ABT3IPK9_9BACT</name>
<evidence type="ECO:0000313" key="2">
    <source>
        <dbReference type="EMBL" id="MCW3485910.1"/>
    </source>
</evidence>
<gene>
    <name evidence="2" type="ORF">OL497_18545</name>
</gene>
<dbReference type="RefSeq" id="WP_264732727.1">
    <property type="nucleotide sequence ID" value="NZ_JAPDNR010000001.1"/>
</dbReference>
<keyword evidence="1" id="KW-0732">Signal</keyword>
<reference evidence="2 3" key="1">
    <citation type="submission" date="2022-10" db="EMBL/GenBank/DDBJ databases">
        <title>Chitinophaga nivalis PC15 sp. nov., isolated from Pyeongchang county, South Korea.</title>
        <authorList>
            <person name="Trinh H.N."/>
        </authorList>
    </citation>
    <scope>NUCLEOTIDE SEQUENCE [LARGE SCALE GENOMIC DNA]</scope>
    <source>
        <strain evidence="2 3">PC14</strain>
    </source>
</reference>
<proteinExistence type="predicted"/>
<accession>A0ABT3IPK9</accession>
<comment type="caution">
    <text evidence="2">The sequence shown here is derived from an EMBL/GenBank/DDBJ whole genome shotgun (WGS) entry which is preliminary data.</text>
</comment>
<dbReference type="EMBL" id="JAPDNS010000002">
    <property type="protein sequence ID" value="MCW3485910.1"/>
    <property type="molecule type" value="Genomic_DNA"/>
</dbReference>
<keyword evidence="3" id="KW-1185">Reference proteome</keyword>
<evidence type="ECO:0000313" key="3">
    <source>
        <dbReference type="Proteomes" id="UP001207742"/>
    </source>
</evidence>
<protein>
    <submittedName>
        <fullName evidence="2">Uncharacterized protein</fullName>
    </submittedName>
</protein>
<dbReference type="Proteomes" id="UP001207742">
    <property type="component" value="Unassembled WGS sequence"/>
</dbReference>
<feature type="chain" id="PRO_5047136731" evidence="1">
    <location>
        <begin position="27"/>
        <end position="377"/>
    </location>
</feature>
<sequence length="377" mass="40784">MSTLSLRSVMYAAFLACCISSCSKNATETTAVNVDAAKAGSTLRGGGQDPDGKSLAELFRSKGPQFETYNIDARQGGEIVSKKGTRYRLPPNSLIDASGATVYGPVTVSIKEIRDVSNMILADKPTVTTTGGQLYTYGEFFVRATQGTQDLRLKKDSAIVVQIQQVKPVGNFREVPMWGGDTTILVSLSGYNFINQYITITQQISANRGVEWRQNAGPNNQFALFNSSNGSLSFRLDSLLRWVNCDALYNGGNPKTTVLGYFTNFFNPATSTSYGGEEPSMLFFKPKNIPSLIKFYNVIFTPPPGKAGLLSYQNSVPVGQAGTFLAITALNGKLYAEQKDVVIPAPATGTNFVPISFNLVEVTQSDLLSLINSMNSK</sequence>
<organism evidence="2 3">
    <name type="scientific">Chitinophaga nivalis</name>
    <dbReference type="NCBI Taxonomy" id="2991709"/>
    <lineage>
        <taxon>Bacteria</taxon>
        <taxon>Pseudomonadati</taxon>
        <taxon>Bacteroidota</taxon>
        <taxon>Chitinophagia</taxon>
        <taxon>Chitinophagales</taxon>
        <taxon>Chitinophagaceae</taxon>
        <taxon>Chitinophaga</taxon>
    </lineage>
</organism>